<evidence type="ECO:0000313" key="2">
    <source>
        <dbReference type="EMBL" id="PQA59397.1"/>
    </source>
</evidence>
<evidence type="ECO:0000256" key="1">
    <source>
        <dbReference type="SAM" id="MobiDB-lite"/>
    </source>
</evidence>
<feature type="compositionally biased region" description="Basic and acidic residues" evidence="1">
    <location>
        <begin position="105"/>
        <end position="116"/>
    </location>
</feature>
<evidence type="ECO:0000313" key="3">
    <source>
        <dbReference type="Proteomes" id="UP000239590"/>
    </source>
</evidence>
<protein>
    <submittedName>
        <fullName evidence="2">Uncharacterized protein</fullName>
    </submittedName>
</protein>
<dbReference type="Proteomes" id="UP000239590">
    <property type="component" value="Unassembled WGS sequence"/>
</dbReference>
<keyword evidence="3" id="KW-1185">Reference proteome</keyword>
<feature type="compositionally biased region" description="Basic and acidic residues" evidence="1">
    <location>
        <begin position="56"/>
        <end position="65"/>
    </location>
</feature>
<organism evidence="2 3">
    <name type="scientific">Siphonobacter curvatus</name>
    <dbReference type="NCBI Taxonomy" id="2094562"/>
    <lineage>
        <taxon>Bacteria</taxon>
        <taxon>Pseudomonadati</taxon>
        <taxon>Bacteroidota</taxon>
        <taxon>Cytophagia</taxon>
        <taxon>Cytophagales</taxon>
        <taxon>Cytophagaceae</taxon>
        <taxon>Siphonobacter</taxon>
    </lineage>
</organism>
<dbReference type="AlphaFoldDB" id="A0A2S7INV1"/>
<dbReference type="RefSeq" id="WP_104710859.1">
    <property type="nucleotide sequence ID" value="NZ_PTRA01000001.1"/>
</dbReference>
<feature type="compositionally biased region" description="Basic and acidic residues" evidence="1">
    <location>
        <begin position="73"/>
        <end position="96"/>
    </location>
</feature>
<reference evidence="3" key="1">
    <citation type="submission" date="2018-02" db="EMBL/GenBank/DDBJ databases">
        <title>Genome sequencing of Solimonas sp. HR-BB.</title>
        <authorList>
            <person name="Lee Y."/>
            <person name="Jeon C.O."/>
        </authorList>
    </citation>
    <scope>NUCLEOTIDE SEQUENCE [LARGE SCALE GENOMIC DNA]</scope>
    <source>
        <strain evidence="3">HR-U</strain>
    </source>
</reference>
<name>A0A2S7INV1_9BACT</name>
<dbReference type="EMBL" id="PTRA01000001">
    <property type="protein sequence ID" value="PQA59397.1"/>
    <property type="molecule type" value="Genomic_DNA"/>
</dbReference>
<accession>A0A2S7INV1</accession>
<dbReference type="OrthoDB" id="9849680at2"/>
<feature type="region of interest" description="Disordered" evidence="1">
    <location>
        <begin position="1"/>
        <end position="116"/>
    </location>
</feature>
<sequence length="116" mass="13501">MNTNQEENPRKEPQHDLEWQEDNQHKHHYQALEKRDPEKGYSTDPGQGDPGVSYPLRDEDMDRQVQDPVAEAENLKESYEMAHDEGGEQQEVKNEEPVPIADTVMTDRKESADRKE</sequence>
<proteinExistence type="predicted"/>
<feature type="compositionally biased region" description="Basic and acidic residues" evidence="1">
    <location>
        <begin position="7"/>
        <end position="41"/>
    </location>
</feature>
<gene>
    <name evidence="2" type="ORF">C5O19_07015</name>
</gene>
<comment type="caution">
    <text evidence="2">The sequence shown here is derived from an EMBL/GenBank/DDBJ whole genome shotgun (WGS) entry which is preliminary data.</text>
</comment>